<evidence type="ECO:0000256" key="1">
    <source>
        <dbReference type="ARBA" id="ARBA00023015"/>
    </source>
</evidence>
<dbReference type="SMART" id="SM00420">
    <property type="entry name" value="HTH_DEOR"/>
    <property type="match status" value="1"/>
</dbReference>
<dbReference type="InterPro" id="IPR050313">
    <property type="entry name" value="Carb_Metab_HTH_regulators"/>
</dbReference>
<dbReference type="InterPro" id="IPR011991">
    <property type="entry name" value="ArsR-like_HTH"/>
</dbReference>
<evidence type="ECO:0000256" key="3">
    <source>
        <dbReference type="ARBA" id="ARBA00023163"/>
    </source>
</evidence>
<dbReference type="SUPFAM" id="SSF46785">
    <property type="entry name" value="Winged helix' DNA-binding domain"/>
    <property type="match status" value="1"/>
</dbReference>
<dbReference type="PRINTS" id="PR00037">
    <property type="entry name" value="HTHLACR"/>
</dbReference>
<evidence type="ECO:0000313" key="6">
    <source>
        <dbReference type="Proteomes" id="UP000070376"/>
    </source>
</evidence>
<dbReference type="PROSITE" id="PS51000">
    <property type="entry name" value="HTH_DEOR_2"/>
    <property type="match status" value="1"/>
</dbReference>
<dbReference type="GO" id="GO:0003677">
    <property type="term" value="F:DNA binding"/>
    <property type="evidence" value="ECO:0007669"/>
    <property type="project" value="UniProtKB-KW"/>
</dbReference>
<sequence length="258" mass="29238">MFANERRNKIYDLLKKNGTVTVNELTEILNTSAATIRSDLNQMEVQGLLIRTHGGAMIKERELDLSVENRYENREKKYRLEKQRIGKCAFKYIEEGQCILLDASSTCFELARLLKDVKMKLTVVTSGIATAEMLKENPFLTVIIIGGIVRNSSNSVEGLLGEEILNKINIDILFTSAYAFNLKDGLTDFSYYEVELKRKMVSVSNKVIALLDHSKMDKSSIATFAKIEEIDLLITDKEPTAEIIQYFHNDGKNLEIAK</sequence>
<dbReference type="InterPro" id="IPR036388">
    <property type="entry name" value="WH-like_DNA-bd_sf"/>
</dbReference>
<comment type="caution">
    <text evidence="5">The sequence shown here is derived from an EMBL/GenBank/DDBJ whole genome shotgun (WGS) entry which is preliminary data.</text>
</comment>
<dbReference type="RefSeq" id="WP_035188588.1">
    <property type="nucleotide sequence ID" value="NZ_KQ955898.1"/>
</dbReference>
<dbReference type="Pfam" id="PF00455">
    <property type="entry name" value="DeoRC"/>
    <property type="match status" value="1"/>
</dbReference>
<dbReference type="Gene3D" id="3.40.50.1360">
    <property type="match status" value="1"/>
</dbReference>
<dbReference type="AlphaFoldDB" id="A0A133KGT5"/>
<protein>
    <submittedName>
        <fullName evidence="5">Transcriptional regulator, DeoR family</fullName>
    </submittedName>
</protein>
<keyword evidence="2" id="KW-0238">DNA-binding</keyword>
<evidence type="ECO:0000313" key="5">
    <source>
        <dbReference type="EMBL" id="KWZ78728.1"/>
    </source>
</evidence>
<dbReference type="CDD" id="cd00090">
    <property type="entry name" value="HTH_ARSR"/>
    <property type="match status" value="1"/>
</dbReference>
<keyword evidence="3" id="KW-0804">Transcription</keyword>
<dbReference type="SMART" id="SM01134">
    <property type="entry name" value="DeoRC"/>
    <property type="match status" value="1"/>
</dbReference>
<evidence type="ECO:0000259" key="4">
    <source>
        <dbReference type="PROSITE" id="PS51000"/>
    </source>
</evidence>
<gene>
    <name evidence="5" type="ORF">HMPREF3213_02914</name>
</gene>
<reference evidence="6" key="1">
    <citation type="submission" date="2016-01" db="EMBL/GenBank/DDBJ databases">
        <authorList>
            <person name="Mitreva M."/>
            <person name="Pepin K.H."/>
            <person name="Mihindukulasuriya K.A."/>
            <person name="Fulton R."/>
            <person name="Fronick C."/>
            <person name="O'Laughlin M."/>
            <person name="Miner T."/>
            <person name="Herter B."/>
            <person name="Rosa B.A."/>
            <person name="Cordes M."/>
            <person name="Tomlinson C."/>
            <person name="Wollam A."/>
            <person name="Palsikar V.B."/>
            <person name="Mardis E.R."/>
            <person name="Wilson R.K."/>
        </authorList>
    </citation>
    <scope>NUCLEOTIDE SEQUENCE [LARGE SCALE GENOMIC DNA]</scope>
    <source>
        <strain evidence="6">GED7749B</strain>
    </source>
</reference>
<organism evidence="5 6">
    <name type="scientific">Heyndrickxia coagulans</name>
    <name type="common">Weizmannia coagulans</name>
    <dbReference type="NCBI Taxonomy" id="1398"/>
    <lineage>
        <taxon>Bacteria</taxon>
        <taxon>Bacillati</taxon>
        <taxon>Bacillota</taxon>
        <taxon>Bacilli</taxon>
        <taxon>Bacillales</taxon>
        <taxon>Bacillaceae</taxon>
        <taxon>Heyndrickxia</taxon>
    </lineage>
</organism>
<dbReference type="Proteomes" id="UP000070376">
    <property type="component" value="Unassembled WGS sequence"/>
</dbReference>
<dbReference type="Pfam" id="PF08220">
    <property type="entry name" value="HTH_DeoR"/>
    <property type="match status" value="1"/>
</dbReference>
<accession>A0A133KGT5</accession>
<dbReference type="PATRIC" id="fig|1398.22.peg.2917"/>
<dbReference type="SUPFAM" id="SSF100950">
    <property type="entry name" value="NagB/RpiA/CoA transferase-like"/>
    <property type="match status" value="1"/>
</dbReference>
<evidence type="ECO:0000256" key="2">
    <source>
        <dbReference type="ARBA" id="ARBA00023125"/>
    </source>
</evidence>
<dbReference type="InterPro" id="IPR014036">
    <property type="entry name" value="DeoR-like_C"/>
</dbReference>
<dbReference type="GO" id="GO:0003700">
    <property type="term" value="F:DNA-binding transcription factor activity"/>
    <property type="evidence" value="ECO:0007669"/>
    <property type="project" value="InterPro"/>
</dbReference>
<name>A0A133KGT5_HEYCO</name>
<dbReference type="Gene3D" id="1.10.10.10">
    <property type="entry name" value="Winged helix-like DNA-binding domain superfamily/Winged helix DNA-binding domain"/>
    <property type="match status" value="1"/>
</dbReference>
<dbReference type="PANTHER" id="PTHR30363">
    <property type="entry name" value="HTH-TYPE TRANSCRIPTIONAL REGULATOR SRLR-RELATED"/>
    <property type="match status" value="1"/>
</dbReference>
<dbReference type="PANTHER" id="PTHR30363:SF44">
    <property type="entry name" value="AGA OPERON TRANSCRIPTIONAL REPRESSOR-RELATED"/>
    <property type="match status" value="1"/>
</dbReference>
<feature type="domain" description="HTH deoR-type" evidence="4">
    <location>
        <begin position="3"/>
        <end position="58"/>
    </location>
</feature>
<proteinExistence type="predicted"/>
<dbReference type="InterPro" id="IPR001034">
    <property type="entry name" value="DeoR_HTH"/>
</dbReference>
<dbReference type="InterPro" id="IPR037171">
    <property type="entry name" value="NagB/RpiA_transferase-like"/>
</dbReference>
<dbReference type="InterPro" id="IPR036390">
    <property type="entry name" value="WH_DNA-bd_sf"/>
</dbReference>
<keyword evidence="1" id="KW-0805">Transcription regulation</keyword>
<dbReference type="EMBL" id="LRPN01000137">
    <property type="protein sequence ID" value="KWZ78728.1"/>
    <property type="molecule type" value="Genomic_DNA"/>
</dbReference>